<keyword evidence="3" id="KW-0804">Transcription</keyword>
<evidence type="ECO:0000256" key="4">
    <source>
        <dbReference type="ARBA" id="ARBA00023242"/>
    </source>
</evidence>
<accession>A0AAV8Q9K9</accession>
<dbReference type="InterPro" id="IPR003441">
    <property type="entry name" value="NAC-dom"/>
</dbReference>
<dbReference type="SUPFAM" id="SSF101941">
    <property type="entry name" value="NAC domain"/>
    <property type="match status" value="1"/>
</dbReference>
<comment type="caution">
    <text evidence="7">The sequence shown here is derived from an EMBL/GenBank/DDBJ whole genome shotgun (WGS) entry which is preliminary data.</text>
</comment>
<gene>
    <name evidence="7" type="ORF">OPV22_028127</name>
</gene>
<evidence type="ECO:0000313" key="8">
    <source>
        <dbReference type="Proteomes" id="UP001222027"/>
    </source>
</evidence>
<dbReference type="AlphaFoldDB" id="A0AAV8Q9K9"/>
<dbReference type="Proteomes" id="UP001222027">
    <property type="component" value="Unassembled WGS sequence"/>
</dbReference>
<dbReference type="InterPro" id="IPR036093">
    <property type="entry name" value="NAC_dom_sf"/>
</dbReference>
<evidence type="ECO:0000256" key="3">
    <source>
        <dbReference type="ARBA" id="ARBA00023163"/>
    </source>
</evidence>
<name>A0AAV8Q9K9_ENSVE</name>
<dbReference type="GO" id="GO:0003677">
    <property type="term" value="F:DNA binding"/>
    <property type="evidence" value="ECO:0007669"/>
    <property type="project" value="UniProtKB-KW"/>
</dbReference>
<evidence type="ECO:0000256" key="2">
    <source>
        <dbReference type="ARBA" id="ARBA00023125"/>
    </source>
</evidence>
<keyword evidence="4" id="KW-0539">Nucleus</keyword>
<dbReference type="GO" id="GO:0006355">
    <property type="term" value="P:regulation of DNA-templated transcription"/>
    <property type="evidence" value="ECO:0007669"/>
    <property type="project" value="InterPro"/>
</dbReference>
<sequence>MDEEMTDLFLLKKVCNLLLGILPDFSIPELEVYKKAPWELVVSSSYHPTGVLYCFARVPRSIARDNRLKRKTRGGTRVANGIPHRDRKAAIVRTRTSLKFFKDSGDPRMKKEDRRLGTKWIITTTASILACTGRSPPTRPKRSFCAESGNR</sequence>
<feature type="domain" description="NAC" evidence="6">
    <location>
        <begin position="1"/>
        <end position="150"/>
    </location>
</feature>
<reference evidence="7 8" key="1">
    <citation type="submission" date="2022-12" db="EMBL/GenBank/DDBJ databases">
        <title>Chromosome-scale assembly of the Ensete ventricosum genome.</title>
        <authorList>
            <person name="Dussert Y."/>
            <person name="Stocks J."/>
            <person name="Wendawek A."/>
            <person name="Woldeyes F."/>
            <person name="Nichols R.A."/>
            <person name="Borrell J.S."/>
        </authorList>
    </citation>
    <scope>NUCLEOTIDE SEQUENCE [LARGE SCALE GENOMIC DNA]</scope>
    <source>
        <strain evidence="8">cv. Maze</strain>
        <tissue evidence="7">Seeds</tissue>
    </source>
</reference>
<proteinExistence type="predicted"/>
<organism evidence="7 8">
    <name type="scientific">Ensete ventricosum</name>
    <name type="common">Abyssinian banana</name>
    <name type="synonym">Musa ensete</name>
    <dbReference type="NCBI Taxonomy" id="4639"/>
    <lineage>
        <taxon>Eukaryota</taxon>
        <taxon>Viridiplantae</taxon>
        <taxon>Streptophyta</taxon>
        <taxon>Embryophyta</taxon>
        <taxon>Tracheophyta</taxon>
        <taxon>Spermatophyta</taxon>
        <taxon>Magnoliopsida</taxon>
        <taxon>Liliopsida</taxon>
        <taxon>Zingiberales</taxon>
        <taxon>Musaceae</taxon>
        <taxon>Ensete</taxon>
    </lineage>
</organism>
<evidence type="ECO:0000313" key="7">
    <source>
        <dbReference type="EMBL" id="KAJ8465575.1"/>
    </source>
</evidence>
<dbReference type="Pfam" id="PF02365">
    <property type="entry name" value="NAM"/>
    <property type="match status" value="1"/>
</dbReference>
<keyword evidence="2" id="KW-0238">DNA-binding</keyword>
<evidence type="ECO:0000259" key="6">
    <source>
        <dbReference type="PROSITE" id="PS51005"/>
    </source>
</evidence>
<dbReference type="PROSITE" id="PS51005">
    <property type="entry name" value="NAC"/>
    <property type="match status" value="1"/>
</dbReference>
<keyword evidence="1" id="KW-0805">Transcription regulation</keyword>
<evidence type="ECO:0000256" key="5">
    <source>
        <dbReference type="SAM" id="MobiDB-lite"/>
    </source>
</evidence>
<protein>
    <recommendedName>
        <fullName evidence="6">NAC domain-containing protein</fullName>
    </recommendedName>
</protein>
<evidence type="ECO:0000256" key="1">
    <source>
        <dbReference type="ARBA" id="ARBA00023015"/>
    </source>
</evidence>
<dbReference type="Gene3D" id="2.170.150.80">
    <property type="entry name" value="NAC domain"/>
    <property type="match status" value="1"/>
</dbReference>
<keyword evidence="8" id="KW-1185">Reference proteome</keyword>
<feature type="region of interest" description="Disordered" evidence="5">
    <location>
        <begin position="132"/>
        <end position="151"/>
    </location>
</feature>
<dbReference type="EMBL" id="JAQQAF010000008">
    <property type="protein sequence ID" value="KAJ8465575.1"/>
    <property type="molecule type" value="Genomic_DNA"/>
</dbReference>